<comment type="pathway">
    <text evidence="1 7">Pyrimidine metabolism; UMP biosynthesis via de novo pathway; UMP from orotate: step 2/2.</text>
</comment>
<feature type="domain" description="Orotidine 5'-phosphate decarboxylase" evidence="8">
    <location>
        <begin position="14"/>
        <end position="249"/>
    </location>
</feature>
<dbReference type="Proteomes" id="UP000321197">
    <property type="component" value="Unassembled WGS sequence"/>
</dbReference>
<evidence type="ECO:0000313" key="9">
    <source>
        <dbReference type="EMBL" id="GEM85303.1"/>
    </source>
</evidence>
<name>A0A511R6Q0_9DEIN</name>
<dbReference type="GO" id="GO:0044205">
    <property type="term" value="P:'de novo' UMP biosynthetic process"/>
    <property type="evidence" value="ECO:0007669"/>
    <property type="project" value="UniProtKB-UniRule"/>
</dbReference>
<dbReference type="HAMAP" id="MF_01215">
    <property type="entry name" value="OMPdecase_type2"/>
    <property type="match status" value="1"/>
</dbReference>
<keyword evidence="5 7" id="KW-0456">Lyase</keyword>
<dbReference type="CDD" id="cd04725">
    <property type="entry name" value="OMP_decarboxylase_like"/>
    <property type="match status" value="1"/>
</dbReference>
<proteinExistence type="inferred from homology"/>
<evidence type="ECO:0000256" key="6">
    <source>
        <dbReference type="ARBA" id="ARBA00049157"/>
    </source>
</evidence>
<dbReference type="InterPro" id="IPR018089">
    <property type="entry name" value="OMPdecase_AS"/>
</dbReference>
<evidence type="ECO:0000256" key="1">
    <source>
        <dbReference type="ARBA" id="ARBA00004861"/>
    </source>
</evidence>
<dbReference type="Pfam" id="PF00215">
    <property type="entry name" value="OMPdecase"/>
    <property type="match status" value="1"/>
</dbReference>
<dbReference type="InterPro" id="IPR011995">
    <property type="entry name" value="OMPdecase_type-2"/>
</dbReference>
<dbReference type="Gene3D" id="3.20.20.70">
    <property type="entry name" value="Aldolase class I"/>
    <property type="match status" value="1"/>
</dbReference>
<gene>
    <name evidence="7 9" type="primary">pyrF</name>
    <name evidence="9" type="ORF">MHY01S_34690</name>
</gene>
<dbReference type="GO" id="GO:0006207">
    <property type="term" value="P:'de novo' pyrimidine nucleobase biosynthetic process"/>
    <property type="evidence" value="ECO:0007669"/>
    <property type="project" value="InterPro"/>
</dbReference>
<dbReference type="AlphaFoldDB" id="A0A511R6Q0"/>
<evidence type="ECO:0000256" key="3">
    <source>
        <dbReference type="ARBA" id="ARBA00022793"/>
    </source>
</evidence>
<comment type="caution">
    <text evidence="9">The sequence shown here is derived from an EMBL/GenBank/DDBJ whole genome shotgun (WGS) entry which is preliminary data.</text>
</comment>
<dbReference type="InterPro" id="IPR011060">
    <property type="entry name" value="RibuloseP-bd_barrel"/>
</dbReference>
<dbReference type="InterPro" id="IPR001754">
    <property type="entry name" value="OMPdeCOase_dom"/>
</dbReference>
<dbReference type="UniPathway" id="UPA00070">
    <property type="reaction ID" value="UER00120"/>
</dbReference>
<evidence type="ECO:0000259" key="8">
    <source>
        <dbReference type="SMART" id="SM00934"/>
    </source>
</evidence>
<dbReference type="SMART" id="SM00934">
    <property type="entry name" value="OMPdecase"/>
    <property type="match status" value="1"/>
</dbReference>
<dbReference type="SUPFAM" id="SSF51366">
    <property type="entry name" value="Ribulose-phoshate binding barrel"/>
    <property type="match status" value="1"/>
</dbReference>
<dbReference type="PANTHER" id="PTHR43375">
    <property type="entry name" value="OROTIDINE 5'-PHOSPHATE DECARBOXYLASE"/>
    <property type="match status" value="1"/>
</dbReference>
<organism evidence="9 10">
    <name type="scientific">Meiothermus hypogaeus NBRC 106114</name>
    <dbReference type="NCBI Taxonomy" id="1227553"/>
    <lineage>
        <taxon>Bacteria</taxon>
        <taxon>Thermotogati</taxon>
        <taxon>Deinococcota</taxon>
        <taxon>Deinococci</taxon>
        <taxon>Thermales</taxon>
        <taxon>Thermaceae</taxon>
        <taxon>Meiothermus</taxon>
    </lineage>
</organism>
<evidence type="ECO:0000256" key="2">
    <source>
        <dbReference type="ARBA" id="ARBA00008847"/>
    </source>
</evidence>
<evidence type="ECO:0000256" key="7">
    <source>
        <dbReference type="HAMAP-Rule" id="MF_01215"/>
    </source>
</evidence>
<comment type="similarity">
    <text evidence="2 7">Belongs to the OMP decarboxylase family. Type 2 subfamily.</text>
</comment>
<evidence type="ECO:0000313" key="10">
    <source>
        <dbReference type="Proteomes" id="UP000321197"/>
    </source>
</evidence>
<dbReference type="InterPro" id="IPR013785">
    <property type="entry name" value="Aldolase_TIM"/>
</dbReference>
<dbReference type="NCBIfam" id="TIGR02127">
    <property type="entry name" value="pyrF_sub2"/>
    <property type="match status" value="1"/>
</dbReference>
<keyword evidence="3 7" id="KW-0210">Decarboxylase</keyword>
<comment type="catalytic activity">
    <reaction evidence="6 7">
        <text>orotidine 5'-phosphate + H(+) = UMP + CO2</text>
        <dbReference type="Rhea" id="RHEA:11596"/>
        <dbReference type="ChEBI" id="CHEBI:15378"/>
        <dbReference type="ChEBI" id="CHEBI:16526"/>
        <dbReference type="ChEBI" id="CHEBI:57538"/>
        <dbReference type="ChEBI" id="CHEBI:57865"/>
        <dbReference type="EC" id="4.1.1.23"/>
    </reaction>
</comment>
<dbReference type="EMBL" id="BJXL01000219">
    <property type="protein sequence ID" value="GEM85303.1"/>
    <property type="molecule type" value="Genomic_DNA"/>
</dbReference>
<sequence length="260" mass="27815">MYMEFVEEVVGRPPLVLGVDPRPRLHGPEPLTHIRRYSLELMEALAPRLGAVKFQTAFFEALGPQGFALMHELIVAARVLSLPVIIDAKRGDIGSTAEAYAEAYLQTYPGSALTVNPYLGSDALEPFFRAARQSGGAVFVLVKTSNPGSGLFQDLPLASGGTLYQAVADYLAQQAEQQRVGDWSRVAAVVGATYPEQIGEIRSRLPHSLLLLPGLGAQGGEALRGAGLLNSASRALFYPGGQPSVEEAVRQAERYLAVLG</sequence>
<evidence type="ECO:0000256" key="5">
    <source>
        <dbReference type="ARBA" id="ARBA00023239"/>
    </source>
</evidence>
<reference evidence="9 10" key="1">
    <citation type="submission" date="2019-07" db="EMBL/GenBank/DDBJ databases">
        <title>Whole genome shotgun sequence of Meiothermus hypogaeus NBRC 106114.</title>
        <authorList>
            <person name="Hosoyama A."/>
            <person name="Uohara A."/>
            <person name="Ohji S."/>
            <person name="Ichikawa N."/>
        </authorList>
    </citation>
    <scope>NUCLEOTIDE SEQUENCE [LARGE SCALE GENOMIC DNA]</scope>
    <source>
        <strain evidence="9 10">NBRC 106114</strain>
    </source>
</reference>
<dbReference type="PANTHER" id="PTHR43375:SF1">
    <property type="entry name" value="OROTIDINE 5'-PHOSPHATE DECARBOXYLASE"/>
    <property type="match status" value="1"/>
</dbReference>
<keyword evidence="4 7" id="KW-0665">Pyrimidine biosynthesis</keyword>
<protein>
    <recommendedName>
        <fullName evidence="7">Orotidine 5'-phosphate decarboxylase</fullName>
        <ecNumber evidence="7">4.1.1.23</ecNumber>
    </recommendedName>
    <alternativeName>
        <fullName evidence="7">OMP decarboxylase</fullName>
        <shortName evidence="7">OMPDCase</shortName>
        <shortName evidence="7">OMPdecase</shortName>
    </alternativeName>
</protein>
<dbReference type="EC" id="4.1.1.23" evidence="7"/>
<feature type="active site" description="Proton donor" evidence="7">
    <location>
        <position position="89"/>
    </location>
</feature>
<evidence type="ECO:0000256" key="4">
    <source>
        <dbReference type="ARBA" id="ARBA00022975"/>
    </source>
</evidence>
<dbReference type="PROSITE" id="PS00156">
    <property type="entry name" value="OMPDECASE"/>
    <property type="match status" value="1"/>
</dbReference>
<accession>A0A511R6Q0</accession>
<dbReference type="GO" id="GO:0004590">
    <property type="term" value="F:orotidine-5'-phosphate decarboxylase activity"/>
    <property type="evidence" value="ECO:0007669"/>
    <property type="project" value="UniProtKB-UniRule"/>
</dbReference>